<keyword evidence="1 6" id="KW-0489">Methyltransferase</keyword>
<dbReference type="AlphaFoldDB" id="A0A0P7VAE3"/>
<dbReference type="InterPro" id="IPR029063">
    <property type="entry name" value="SAM-dependent_MTases_sf"/>
</dbReference>
<keyword evidence="6" id="KW-0830">Ubiquinone</keyword>
<dbReference type="GO" id="GO:0005739">
    <property type="term" value="C:mitochondrion"/>
    <property type="evidence" value="ECO:0007669"/>
    <property type="project" value="TreeGrafter"/>
</dbReference>
<dbReference type="GO" id="GO:0010420">
    <property type="term" value="F:polyprenyldihydroxybenzoate methyltransferase activity"/>
    <property type="evidence" value="ECO:0007669"/>
    <property type="project" value="InterPro"/>
</dbReference>
<organism evidence="6 7">
    <name type="scientific">Scleropages formosus</name>
    <name type="common">Asian bonytongue</name>
    <name type="synonym">Osteoglossum formosum</name>
    <dbReference type="NCBI Taxonomy" id="113540"/>
    <lineage>
        <taxon>Eukaryota</taxon>
        <taxon>Metazoa</taxon>
        <taxon>Chordata</taxon>
        <taxon>Craniata</taxon>
        <taxon>Vertebrata</taxon>
        <taxon>Euteleostomi</taxon>
        <taxon>Actinopterygii</taxon>
        <taxon>Neopterygii</taxon>
        <taxon>Teleostei</taxon>
        <taxon>Osteoglossocephala</taxon>
        <taxon>Osteoglossomorpha</taxon>
        <taxon>Osteoglossiformes</taxon>
        <taxon>Osteoglossidae</taxon>
        <taxon>Scleropages</taxon>
    </lineage>
</organism>
<feature type="compositionally biased region" description="Polar residues" evidence="5">
    <location>
        <begin position="1"/>
        <end position="13"/>
    </location>
</feature>
<feature type="compositionally biased region" description="Polar residues" evidence="5">
    <location>
        <begin position="373"/>
        <end position="382"/>
    </location>
</feature>
<protein>
    <submittedName>
        <fullName evidence="6">Ubiquinone biosynthesis O-methyltransferase, mitochondrial-like</fullName>
    </submittedName>
</protein>
<dbReference type="SUPFAM" id="SSF53335">
    <property type="entry name" value="S-adenosyl-L-methionine-dependent methyltransferases"/>
    <property type="match status" value="1"/>
</dbReference>
<comment type="caution">
    <text evidence="6">The sequence shown here is derived from an EMBL/GenBank/DDBJ whole genome shotgun (WGS) entry which is preliminary data.</text>
</comment>
<evidence type="ECO:0000313" key="6">
    <source>
        <dbReference type="EMBL" id="KPP70082.1"/>
    </source>
</evidence>
<dbReference type="EMBL" id="JARO02003645">
    <property type="protein sequence ID" value="KPP70082.1"/>
    <property type="molecule type" value="Genomic_DNA"/>
</dbReference>
<evidence type="ECO:0000256" key="3">
    <source>
        <dbReference type="ARBA" id="ARBA00022688"/>
    </source>
</evidence>
<gene>
    <name evidence="6" type="ORF">Z043_111116</name>
</gene>
<dbReference type="NCBIfam" id="TIGR01983">
    <property type="entry name" value="UbiG"/>
    <property type="match status" value="1"/>
</dbReference>
<dbReference type="STRING" id="113540.ENSSFOP00015017504"/>
<dbReference type="Pfam" id="PF13489">
    <property type="entry name" value="Methyltransf_23"/>
    <property type="match status" value="1"/>
</dbReference>
<dbReference type="Proteomes" id="UP000034805">
    <property type="component" value="Unassembled WGS sequence"/>
</dbReference>
<feature type="region of interest" description="Disordered" evidence="5">
    <location>
        <begin position="1"/>
        <end position="20"/>
    </location>
</feature>
<feature type="compositionally biased region" description="Basic and acidic residues" evidence="5">
    <location>
        <begin position="351"/>
        <end position="372"/>
    </location>
</feature>
<sequence length="382" mass="41577">RKRCLRQNSTDNINAAPGKAGSLHVHAESRYCAVMYGRTARAAAARLLAHRSPWASEDSAAAGLKRVPLGTFPWEPHAPTRHASRCLLLSTCTSGGGVRSMSQTTLDPGESKKFEALANKWWNEQGDFSALHAMNDLRVPFVRDNLLNVHGGRQAGRPLSGLRILDVGCGGGLLTEPLGRLGADVTGIDPVEDSVRTAELHSSFDPVLRERVRYRVCTLEELAEEEAEAFDAIVASELVEHLLDVDFFIGCCHRALKPGGALFITTINKTNVSYALGIVVAENILRIVPRGTHDWEKFVTPEDLERALEASGFQVKSIRGMLFNPLSGSWSWVQSTAVNYALYAVKQNEELRGDGAETPGDRKEQEEARGTGDSRNSGPGHG</sequence>
<evidence type="ECO:0000256" key="4">
    <source>
        <dbReference type="ARBA" id="ARBA00022691"/>
    </source>
</evidence>
<dbReference type="GO" id="GO:0032259">
    <property type="term" value="P:methylation"/>
    <property type="evidence" value="ECO:0007669"/>
    <property type="project" value="UniProtKB-KW"/>
</dbReference>
<evidence type="ECO:0000256" key="2">
    <source>
        <dbReference type="ARBA" id="ARBA00022679"/>
    </source>
</evidence>
<feature type="region of interest" description="Disordered" evidence="5">
    <location>
        <begin position="351"/>
        <end position="382"/>
    </location>
</feature>
<dbReference type="InterPro" id="IPR010233">
    <property type="entry name" value="UbiG_MeTrfase"/>
</dbReference>
<evidence type="ECO:0000313" key="7">
    <source>
        <dbReference type="Proteomes" id="UP000034805"/>
    </source>
</evidence>
<dbReference type="Gene3D" id="3.40.50.150">
    <property type="entry name" value="Vaccinia Virus protein VP39"/>
    <property type="match status" value="1"/>
</dbReference>
<accession>A0A0P7VAE3</accession>
<evidence type="ECO:0000256" key="5">
    <source>
        <dbReference type="SAM" id="MobiDB-lite"/>
    </source>
</evidence>
<keyword evidence="4" id="KW-0949">S-adenosyl-L-methionine</keyword>
<evidence type="ECO:0000256" key="1">
    <source>
        <dbReference type="ARBA" id="ARBA00022603"/>
    </source>
</evidence>
<dbReference type="HAMAP" id="MF_00472">
    <property type="entry name" value="UbiG"/>
    <property type="match status" value="1"/>
</dbReference>
<proteinExistence type="inferred from homology"/>
<name>A0A0P7VAE3_SCLFO</name>
<dbReference type="CDD" id="cd02440">
    <property type="entry name" value="AdoMet_MTases"/>
    <property type="match status" value="1"/>
</dbReference>
<dbReference type="PANTHER" id="PTHR43464:SF19">
    <property type="entry name" value="UBIQUINONE BIOSYNTHESIS O-METHYLTRANSFERASE, MITOCHONDRIAL"/>
    <property type="match status" value="1"/>
</dbReference>
<dbReference type="GO" id="GO:0061542">
    <property type="term" value="F:3-demethylubiquinol 3-O-methyltransferase activity"/>
    <property type="evidence" value="ECO:0007669"/>
    <property type="project" value="InterPro"/>
</dbReference>
<keyword evidence="3" id="KW-0831">Ubiquinone biosynthesis</keyword>
<dbReference type="PANTHER" id="PTHR43464">
    <property type="entry name" value="METHYLTRANSFERASE"/>
    <property type="match status" value="1"/>
</dbReference>
<reference evidence="6 7" key="1">
    <citation type="submission" date="2015-08" db="EMBL/GenBank/DDBJ databases">
        <title>The genome of the Asian arowana (Scleropages formosus).</title>
        <authorList>
            <person name="Tan M.H."/>
            <person name="Gan H.M."/>
            <person name="Croft L.J."/>
            <person name="Austin C.M."/>
        </authorList>
    </citation>
    <scope>NUCLEOTIDE SEQUENCE [LARGE SCALE GENOMIC DNA]</scope>
    <source>
        <strain evidence="6">Aro1</strain>
    </source>
</reference>
<feature type="non-terminal residue" evidence="6">
    <location>
        <position position="1"/>
    </location>
</feature>
<keyword evidence="2 6" id="KW-0808">Transferase</keyword>